<dbReference type="InParanoid" id="A0A194WU58"/>
<accession>A0A194WU58</accession>
<dbReference type="EMBL" id="KQ947426">
    <property type="protein sequence ID" value="KUJ11496.1"/>
    <property type="molecule type" value="Genomic_DNA"/>
</dbReference>
<sequence length="105" mass="11970">MAVGVTQYPDDIDDAFDDVTLGWEELDVLDDAGDDPKDVVHGVEELSERVLEASDDNTCELDAKDKDVEDEDRSEELLADESVREIQRYRLGSPTRTEYLRRHRG</sequence>
<evidence type="ECO:0000313" key="1">
    <source>
        <dbReference type="EMBL" id="KUJ11496.1"/>
    </source>
</evidence>
<keyword evidence="2" id="KW-1185">Reference proteome</keyword>
<dbReference type="Proteomes" id="UP000070700">
    <property type="component" value="Unassembled WGS sequence"/>
</dbReference>
<gene>
    <name evidence="1" type="ORF">LY89DRAFT_738931</name>
</gene>
<dbReference type="RefSeq" id="XP_018065851.1">
    <property type="nucleotide sequence ID" value="XM_018220420.1"/>
</dbReference>
<dbReference type="GeneID" id="28830146"/>
<evidence type="ECO:0000313" key="2">
    <source>
        <dbReference type="Proteomes" id="UP000070700"/>
    </source>
</evidence>
<dbReference type="AlphaFoldDB" id="A0A194WU58"/>
<organism evidence="1 2">
    <name type="scientific">Mollisia scopiformis</name>
    <name type="common">Conifer needle endophyte fungus</name>
    <name type="synonym">Phialocephala scopiformis</name>
    <dbReference type="NCBI Taxonomy" id="149040"/>
    <lineage>
        <taxon>Eukaryota</taxon>
        <taxon>Fungi</taxon>
        <taxon>Dikarya</taxon>
        <taxon>Ascomycota</taxon>
        <taxon>Pezizomycotina</taxon>
        <taxon>Leotiomycetes</taxon>
        <taxon>Helotiales</taxon>
        <taxon>Mollisiaceae</taxon>
        <taxon>Mollisia</taxon>
    </lineage>
</organism>
<proteinExistence type="predicted"/>
<name>A0A194WU58_MOLSC</name>
<reference evidence="1 2" key="1">
    <citation type="submission" date="2015-10" db="EMBL/GenBank/DDBJ databases">
        <title>Full genome of DAOMC 229536 Phialocephala scopiformis, a fungal endophyte of spruce producing the potent anti-insectan compound rugulosin.</title>
        <authorList>
            <consortium name="DOE Joint Genome Institute"/>
            <person name="Walker A.K."/>
            <person name="Frasz S.L."/>
            <person name="Seifert K.A."/>
            <person name="Miller J.D."/>
            <person name="Mondo S.J."/>
            <person name="Labutti K."/>
            <person name="Lipzen A."/>
            <person name="Dockter R."/>
            <person name="Kennedy M."/>
            <person name="Grigoriev I.V."/>
            <person name="Spatafora J.W."/>
        </authorList>
    </citation>
    <scope>NUCLEOTIDE SEQUENCE [LARGE SCALE GENOMIC DNA]</scope>
    <source>
        <strain evidence="1 2">CBS 120377</strain>
    </source>
</reference>
<protein>
    <submittedName>
        <fullName evidence="1">Uncharacterized protein</fullName>
    </submittedName>
</protein>
<dbReference type="KEGG" id="psco:LY89DRAFT_738931"/>